<dbReference type="InterPro" id="IPR017927">
    <property type="entry name" value="FAD-bd_FR_type"/>
</dbReference>
<evidence type="ECO:0000259" key="1">
    <source>
        <dbReference type="PROSITE" id="PS51384"/>
    </source>
</evidence>
<dbReference type="PANTHER" id="PTHR30157">
    <property type="entry name" value="FERRIC REDUCTASE, NADPH-DEPENDENT"/>
    <property type="match status" value="1"/>
</dbReference>
<dbReference type="Proteomes" id="UP000679307">
    <property type="component" value="Chromosome"/>
</dbReference>
<name>A0ABX8EHN9_9ACTN</name>
<evidence type="ECO:0000313" key="2">
    <source>
        <dbReference type="EMBL" id="QVT79612.1"/>
    </source>
</evidence>
<dbReference type="EMBL" id="CP075371">
    <property type="protein sequence ID" value="QVT79612.1"/>
    <property type="molecule type" value="Genomic_DNA"/>
</dbReference>
<dbReference type="Gene3D" id="2.40.30.10">
    <property type="entry name" value="Translation factors"/>
    <property type="match status" value="1"/>
</dbReference>
<dbReference type="Pfam" id="PF04954">
    <property type="entry name" value="SIP"/>
    <property type="match status" value="1"/>
</dbReference>
<protein>
    <recommendedName>
        <fullName evidence="1">FAD-binding FR-type domain-containing protein</fullName>
    </recommendedName>
</protein>
<keyword evidence="3" id="KW-1185">Reference proteome</keyword>
<dbReference type="InterPro" id="IPR039261">
    <property type="entry name" value="FNR_nucleotide-bd"/>
</dbReference>
<dbReference type="PANTHER" id="PTHR30157:SF0">
    <property type="entry name" value="NADPH-DEPENDENT FERRIC-CHELATE REDUCTASE"/>
    <property type="match status" value="1"/>
</dbReference>
<dbReference type="PROSITE" id="PS51384">
    <property type="entry name" value="FAD_FR"/>
    <property type="match status" value="1"/>
</dbReference>
<feature type="domain" description="FAD-binding FR-type" evidence="1">
    <location>
        <begin position="5"/>
        <end position="105"/>
    </location>
</feature>
<proteinExistence type="predicted"/>
<reference evidence="2 3" key="1">
    <citation type="submission" date="2021-05" db="EMBL/GenBank/DDBJ databases">
        <title>Complete genome of Nocardioides aquaticus KCTC 9944T isolated from meromictic and hypersaline Ekho Lake, Antarctica.</title>
        <authorList>
            <person name="Hwang K."/>
            <person name="Kim K.M."/>
            <person name="Choe H."/>
        </authorList>
    </citation>
    <scope>NUCLEOTIDE SEQUENCE [LARGE SCALE GENOMIC DNA]</scope>
    <source>
        <strain evidence="2 3">KCTC 9944</strain>
    </source>
</reference>
<dbReference type="InterPro" id="IPR017938">
    <property type="entry name" value="Riboflavin_synthase-like_b-brl"/>
</dbReference>
<gene>
    <name evidence="2" type="ORF">ENKNEFLB_01995</name>
</gene>
<accession>A0ABX8EHN9</accession>
<sequence>MSTRAGLHTATVVAREQVSPHLVRLRLSGAGMGGFTSSGVPDEWVSLVVPGQFQARYYTVRSWDGAELVLDVVVHDEGLVTEWVARDCTGEEVVVSDARGSYDPPPDAGWVVLVGDLTALPAMARVCETTDLPVRVWAEVPDDPRLLADYLPTSGAGGAEVTWVPSPGDGTSGLAAVVEELVWPDGPGYFWMAGESSQMRAIRKQVMREKRLASHEYAVMGYWRAHARRQPRSVDPGPIWRAGKAAGKTDEQIWADYDAAQQRQQQDEANDG</sequence>
<dbReference type="Gene3D" id="3.40.50.80">
    <property type="entry name" value="Nucleotide-binding domain of ferredoxin-NADP reductase (FNR) module"/>
    <property type="match status" value="1"/>
</dbReference>
<dbReference type="CDD" id="cd06193">
    <property type="entry name" value="siderophore_interacting"/>
    <property type="match status" value="1"/>
</dbReference>
<organism evidence="2 3">
    <name type="scientific">Nocardioides aquaticus</name>
    <dbReference type="NCBI Taxonomy" id="160826"/>
    <lineage>
        <taxon>Bacteria</taxon>
        <taxon>Bacillati</taxon>
        <taxon>Actinomycetota</taxon>
        <taxon>Actinomycetes</taxon>
        <taxon>Propionibacteriales</taxon>
        <taxon>Nocardioidaceae</taxon>
        <taxon>Nocardioides</taxon>
    </lineage>
</organism>
<dbReference type="RefSeq" id="WP_214059035.1">
    <property type="nucleotide sequence ID" value="NZ_BAAAHS010000102.1"/>
</dbReference>
<dbReference type="SUPFAM" id="SSF63380">
    <property type="entry name" value="Riboflavin synthase domain-like"/>
    <property type="match status" value="1"/>
</dbReference>
<evidence type="ECO:0000313" key="3">
    <source>
        <dbReference type="Proteomes" id="UP000679307"/>
    </source>
</evidence>
<dbReference type="InterPro" id="IPR039374">
    <property type="entry name" value="SIP_fam"/>
</dbReference>
<dbReference type="InterPro" id="IPR007037">
    <property type="entry name" value="SIP_rossman_dom"/>
</dbReference>